<evidence type="ECO:0000313" key="2">
    <source>
        <dbReference type="Proteomes" id="UP000256599"/>
    </source>
</evidence>
<sequence>MTARLKPNTSYPEVHSLEGSLAILESYRDNLTDVEYKNIHSNICNFAIEDMHLNELDIIHNIQIITNKRTADEIIAHHKSQWGLL</sequence>
<dbReference type="AlphaFoldDB" id="A0A3D8I5Y4"/>
<protein>
    <submittedName>
        <fullName evidence="1">Uncharacterized protein</fullName>
    </submittedName>
</protein>
<reference evidence="1 2" key="1">
    <citation type="submission" date="2018-04" db="EMBL/GenBank/DDBJ databases">
        <title>Novel Campyloabacter and Helicobacter Species and Strains.</title>
        <authorList>
            <person name="Mannion A.J."/>
            <person name="Shen Z."/>
            <person name="Fox J.G."/>
        </authorList>
    </citation>
    <scope>NUCLEOTIDE SEQUENCE [LARGE SCALE GENOMIC DNA]</scope>
    <source>
        <strain evidence="1 2">MIT 98-6070</strain>
    </source>
</reference>
<dbReference type="OrthoDB" id="5326231at2"/>
<comment type="caution">
    <text evidence="1">The sequence shown here is derived from an EMBL/GenBank/DDBJ whole genome shotgun (WGS) entry which is preliminary data.</text>
</comment>
<evidence type="ECO:0000313" key="1">
    <source>
        <dbReference type="EMBL" id="RDU60563.1"/>
    </source>
</evidence>
<dbReference type="Proteomes" id="UP000256599">
    <property type="component" value="Unassembled WGS sequence"/>
</dbReference>
<accession>A0A3D8I5Y4</accession>
<keyword evidence="2" id="KW-1185">Reference proteome</keyword>
<dbReference type="RefSeq" id="WP_104700339.1">
    <property type="nucleotide sequence ID" value="NZ_FZPP01000026.1"/>
</dbReference>
<name>A0A3D8I5Y4_9HELI</name>
<gene>
    <name evidence="1" type="ORF">CQA63_02335</name>
</gene>
<organism evidence="1 2">
    <name type="scientific">Helicobacter marmotae</name>
    <dbReference type="NCBI Taxonomy" id="152490"/>
    <lineage>
        <taxon>Bacteria</taxon>
        <taxon>Pseudomonadati</taxon>
        <taxon>Campylobacterota</taxon>
        <taxon>Epsilonproteobacteria</taxon>
        <taxon>Campylobacterales</taxon>
        <taxon>Helicobacteraceae</taxon>
        <taxon>Helicobacter</taxon>
    </lineage>
</organism>
<proteinExistence type="predicted"/>
<dbReference type="EMBL" id="NXLR01000003">
    <property type="protein sequence ID" value="RDU60563.1"/>
    <property type="molecule type" value="Genomic_DNA"/>
</dbReference>